<name>A0ACC0FVF6_9ERIC</name>
<accession>A0ACC0FVF6</accession>
<sequence>MNNIIISSVELIYCYAECLALHRKDVGGHFVAPAISLFKKLMFSNEAVQTSSRLLQVPFPKQTMLGTNDMAENAAPILVPANVTILATGNTQIIVEEDYYIISSILL</sequence>
<reference evidence="1 2" key="1">
    <citation type="journal article" date="2022" name="Plant J.">
        <title>Chromosome-level genome of Camellia lanceoleosa provides a valuable resource for understanding genome evolution and self-incompatibility.</title>
        <authorList>
            <person name="Gong W."/>
            <person name="Xiao S."/>
            <person name="Wang L."/>
            <person name="Liao Z."/>
            <person name="Chang Y."/>
            <person name="Mo W."/>
            <person name="Hu G."/>
            <person name="Li W."/>
            <person name="Zhao G."/>
            <person name="Zhu H."/>
            <person name="Hu X."/>
            <person name="Ji K."/>
            <person name="Xiang X."/>
            <person name="Song Q."/>
            <person name="Yuan D."/>
            <person name="Jin S."/>
            <person name="Zhang L."/>
        </authorList>
    </citation>
    <scope>NUCLEOTIDE SEQUENCE [LARGE SCALE GENOMIC DNA]</scope>
    <source>
        <strain evidence="1">SQ_2022a</strain>
    </source>
</reference>
<gene>
    <name evidence="1" type="ORF">LOK49_LG12G01620</name>
</gene>
<proteinExistence type="predicted"/>
<dbReference type="Proteomes" id="UP001060215">
    <property type="component" value="Chromosome 13"/>
</dbReference>
<evidence type="ECO:0000313" key="1">
    <source>
        <dbReference type="EMBL" id="KAI7992795.1"/>
    </source>
</evidence>
<organism evidence="1 2">
    <name type="scientific">Camellia lanceoleosa</name>
    <dbReference type="NCBI Taxonomy" id="1840588"/>
    <lineage>
        <taxon>Eukaryota</taxon>
        <taxon>Viridiplantae</taxon>
        <taxon>Streptophyta</taxon>
        <taxon>Embryophyta</taxon>
        <taxon>Tracheophyta</taxon>
        <taxon>Spermatophyta</taxon>
        <taxon>Magnoliopsida</taxon>
        <taxon>eudicotyledons</taxon>
        <taxon>Gunneridae</taxon>
        <taxon>Pentapetalae</taxon>
        <taxon>asterids</taxon>
        <taxon>Ericales</taxon>
        <taxon>Theaceae</taxon>
        <taxon>Camellia</taxon>
    </lineage>
</organism>
<evidence type="ECO:0000313" key="2">
    <source>
        <dbReference type="Proteomes" id="UP001060215"/>
    </source>
</evidence>
<protein>
    <submittedName>
        <fullName evidence="1">Auxin transport protein BIG</fullName>
    </submittedName>
</protein>
<comment type="caution">
    <text evidence="1">The sequence shown here is derived from an EMBL/GenBank/DDBJ whole genome shotgun (WGS) entry which is preliminary data.</text>
</comment>
<dbReference type="EMBL" id="CM045770">
    <property type="protein sequence ID" value="KAI7992795.1"/>
    <property type="molecule type" value="Genomic_DNA"/>
</dbReference>
<keyword evidence="2" id="KW-1185">Reference proteome</keyword>